<dbReference type="InterPro" id="IPR044862">
    <property type="entry name" value="Pro_4_hyd_alph_FE2OG_OXY"/>
</dbReference>
<feature type="domain" description="Prolyl 4-hydroxylase alpha subunit Fe(2+) 2OG dioxygenase" evidence="1">
    <location>
        <begin position="121"/>
        <end position="216"/>
    </location>
</feature>
<evidence type="ECO:0000313" key="3">
    <source>
        <dbReference type="Proteomes" id="UP000054388"/>
    </source>
</evidence>
<comment type="caution">
    <text evidence="2">The sequence shown here is derived from an EMBL/GenBank/DDBJ whole genome shotgun (WGS) entry which is preliminary data.</text>
</comment>
<protein>
    <submittedName>
        <fullName evidence="2">2OG-Fe(II) oxygenase</fullName>
    </submittedName>
</protein>
<evidence type="ECO:0000259" key="1">
    <source>
        <dbReference type="Pfam" id="PF13640"/>
    </source>
</evidence>
<gene>
    <name evidence="2" type="ORF">AR686_00240</name>
</gene>
<dbReference type="EMBL" id="LMAI01000001">
    <property type="protein sequence ID" value="KUJ58273.1"/>
    <property type="molecule type" value="Genomic_DNA"/>
</dbReference>
<organism evidence="2 3">
    <name type="scientific">Chryseobacterium aquaticum subsp. greenlandense</name>
    <dbReference type="NCBI Taxonomy" id="345663"/>
    <lineage>
        <taxon>Bacteria</taxon>
        <taxon>Pseudomonadati</taxon>
        <taxon>Bacteroidota</taxon>
        <taxon>Flavobacteriia</taxon>
        <taxon>Flavobacteriales</taxon>
        <taxon>Weeksellaceae</taxon>
        <taxon>Chryseobacterium group</taxon>
        <taxon>Chryseobacterium</taxon>
    </lineage>
</organism>
<dbReference type="AlphaFoldDB" id="A0A117KD09"/>
<proteinExistence type="predicted"/>
<dbReference type="Pfam" id="PF13640">
    <property type="entry name" value="2OG-FeII_Oxy_3"/>
    <property type="match status" value="1"/>
</dbReference>
<sequence length="279" mass="32520">MICNMNRQQYADIILNVLESNIEIYKKEFNNSNRINSCIIDNLLPDELTNEIYRAFPSPEEMVSYKSLRENKKIAAQMDMYDPILEEIVFAFQDARIVKVVEEITGLKKMIPDTNLYAGGVSLMAKGNFLNPHLDNSHDNNKENYRVLNLLFYVTPDWKLEDGGNLELWDNGMDKPQRTIHSTFNRLVLMITNKTSIHSVSKVVAEGKRCCVSNYYFSEKPAEIHEYFHVTSFYGRPEEPVKNLLLRTDAFLRQMIRNILGRRIVKTKHIYNRKDNDGI</sequence>
<reference evidence="2 3" key="1">
    <citation type="submission" date="2015-10" db="EMBL/GenBank/DDBJ databases">
        <title>Genome sequence of Chryseobacterium greenlandense.</title>
        <authorList>
            <person name="Newman J."/>
            <person name="Fischer K."/>
            <person name="Miller J."/>
        </authorList>
    </citation>
    <scope>NUCLEOTIDE SEQUENCE [LARGE SCALE GENOMIC DNA]</scope>
    <source>
        <strain evidence="2 3">UMB34</strain>
    </source>
</reference>
<dbReference type="Gene3D" id="2.60.120.620">
    <property type="entry name" value="q2cbj1_9rhob like domain"/>
    <property type="match status" value="1"/>
</dbReference>
<evidence type="ECO:0000313" key="2">
    <source>
        <dbReference type="EMBL" id="KUJ58273.1"/>
    </source>
</evidence>
<accession>A0A117KD09</accession>
<dbReference type="Proteomes" id="UP000054388">
    <property type="component" value="Unassembled WGS sequence"/>
</dbReference>
<name>A0A117KD09_9FLAO</name>